<sequence>MLKDWNRIFNVNLGGVTAGSAAFVERMVAQDSPALVVITGSKQGMTNPPGSGGAYNASKAAVKAFAEVLAHDLRAASTKIDVKLLVPGWVHTKLSTGGDPLAVDNTAHKPPGAWSAAQCAAELFSRLESAPNEFYIVCPDNETSSELDYARFEWSAGDVLERRTALSRWDPAYKDEFERFVAQRVGQ</sequence>
<dbReference type="RefSeq" id="XP_018273691.1">
    <property type="nucleotide sequence ID" value="XM_018412633.1"/>
</dbReference>
<accession>A0A194SAK8</accession>
<dbReference type="CDD" id="cd05233">
    <property type="entry name" value="SDR_c"/>
    <property type="match status" value="1"/>
</dbReference>
<dbReference type="InterPro" id="IPR020904">
    <property type="entry name" value="Sc_DH/Rdtase_CS"/>
</dbReference>
<dbReference type="GO" id="GO:0016616">
    <property type="term" value="F:oxidoreductase activity, acting on the CH-OH group of donors, NAD or NADP as acceptor"/>
    <property type="evidence" value="ECO:0007669"/>
    <property type="project" value="UniProtKB-ARBA"/>
</dbReference>
<dbReference type="InterPro" id="IPR036291">
    <property type="entry name" value="NAD(P)-bd_dom_sf"/>
</dbReference>
<evidence type="ECO:0000256" key="3">
    <source>
        <dbReference type="ARBA" id="ARBA00023002"/>
    </source>
</evidence>
<dbReference type="OMA" id="LVPGYTW"/>
<dbReference type="PANTHER" id="PTHR43008">
    <property type="entry name" value="BENZIL REDUCTASE"/>
    <property type="match status" value="1"/>
</dbReference>
<evidence type="ECO:0000313" key="5">
    <source>
        <dbReference type="Proteomes" id="UP000053890"/>
    </source>
</evidence>
<protein>
    <submittedName>
        <fullName evidence="4">Uncharacterized protein</fullName>
    </submittedName>
</protein>
<comment type="similarity">
    <text evidence="1">Belongs to the short-chain dehydrogenases/reductases (SDR) family.</text>
</comment>
<evidence type="ECO:0000313" key="4">
    <source>
        <dbReference type="EMBL" id="KPV77642.1"/>
    </source>
</evidence>
<dbReference type="Proteomes" id="UP000053890">
    <property type="component" value="Unassembled WGS sequence"/>
</dbReference>
<dbReference type="AlphaFoldDB" id="A0A194SAK8"/>
<dbReference type="GeneID" id="28973082"/>
<keyword evidence="5" id="KW-1185">Reference proteome</keyword>
<proteinExistence type="inferred from homology"/>
<name>A0A194SAK8_RHOGW</name>
<dbReference type="GO" id="GO:0050664">
    <property type="term" value="F:oxidoreductase activity, acting on NAD(P)H, oxygen as acceptor"/>
    <property type="evidence" value="ECO:0007669"/>
    <property type="project" value="TreeGrafter"/>
</dbReference>
<dbReference type="OrthoDB" id="5307821at2759"/>
<gene>
    <name evidence="4" type="ORF">RHOBADRAFT_24171</name>
</gene>
<keyword evidence="3" id="KW-0560">Oxidoreductase</keyword>
<dbReference type="Gene3D" id="3.40.50.720">
    <property type="entry name" value="NAD(P)-binding Rossmann-like Domain"/>
    <property type="match status" value="1"/>
</dbReference>
<dbReference type="PANTHER" id="PTHR43008:SF7">
    <property type="entry name" value="SHORT CHAIN DEHYDROGENASE_REDUCTASE (AFU_ORTHOLOGUE AFUA_2G00830)"/>
    <property type="match status" value="1"/>
</dbReference>
<dbReference type="InterPro" id="IPR002347">
    <property type="entry name" value="SDR_fam"/>
</dbReference>
<dbReference type="PROSITE" id="PS00061">
    <property type="entry name" value="ADH_SHORT"/>
    <property type="match status" value="1"/>
</dbReference>
<dbReference type="SUPFAM" id="SSF51735">
    <property type="entry name" value="NAD(P)-binding Rossmann-fold domains"/>
    <property type="match status" value="1"/>
</dbReference>
<evidence type="ECO:0000256" key="1">
    <source>
        <dbReference type="ARBA" id="ARBA00006484"/>
    </source>
</evidence>
<organism evidence="4 5">
    <name type="scientific">Rhodotorula graminis (strain WP1)</name>
    <dbReference type="NCBI Taxonomy" id="578459"/>
    <lineage>
        <taxon>Eukaryota</taxon>
        <taxon>Fungi</taxon>
        <taxon>Dikarya</taxon>
        <taxon>Basidiomycota</taxon>
        <taxon>Pucciniomycotina</taxon>
        <taxon>Microbotryomycetes</taxon>
        <taxon>Sporidiobolales</taxon>
        <taxon>Sporidiobolaceae</taxon>
        <taxon>Rhodotorula</taxon>
    </lineage>
</organism>
<keyword evidence="2" id="KW-0521">NADP</keyword>
<dbReference type="STRING" id="578459.A0A194SAK8"/>
<dbReference type="EMBL" id="KQ474074">
    <property type="protein sequence ID" value="KPV77642.1"/>
    <property type="molecule type" value="Genomic_DNA"/>
</dbReference>
<evidence type="ECO:0000256" key="2">
    <source>
        <dbReference type="ARBA" id="ARBA00022857"/>
    </source>
</evidence>
<dbReference type="Pfam" id="PF00106">
    <property type="entry name" value="adh_short"/>
    <property type="match status" value="1"/>
</dbReference>
<reference evidence="4 5" key="1">
    <citation type="journal article" date="2015" name="Front. Microbiol.">
        <title>Genome sequence of the plant growth promoting endophytic yeast Rhodotorula graminis WP1.</title>
        <authorList>
            <person name="Firrincieli A."/>
            <person name="Otillar R."/>
            <person name="Salamov A."/>
            <person name="Schmutz J."/>
            <person name="Khan Z."/>
            <person name="Redman R.S."/>
            <person name="Fleck N.D."/>
            <person name="Lindquist E."/>
            <person name="Grigoriev I.V."/>
            <person name="Doty S.L."/>
        </authorList>
    </citation>
    <scope>NUCLEOTIDE SEQUENCE [LARGE SCALE GENOMIC DNA]</scope>
    <source>
        <strain evidence="4 5">WP1</strain>
    </source>
</reference>